<evidence type="ECO:0008006" key="3">
    <source>
        <dbReference type="Google" id="ProtNLM"/>
    </source>
</evidence>
<evidence type="ECO:0000313" key="1">
    <source>
        <dbReference type="EMBL" id="WRQ88190.1"/>
    </source>
</evidence>
<protein>
    <recommendedName>
        <fullName evidence="3">Bro-N domain-containing protein</fullName>
    </recommendedName>
</protein>
<evidence type="ECO:0000313" key="2">
    <source>
        <dbReference type="Proteomes" id="UP000738431"/>
    </source>
</evidence>
<reference evidence="1 2" key="2">
    <citation type="submission" date="2023-12" db="EMBL/GenBank/DDBJ databases">
        <title>Description of an unclassified Opitutus bacterium of Verrucomicrobiota.</title>
        <authorList>
            <person name="Zhang D.-F."/>
        </authorList>
    </citation>
    <scope>NUCLEOTIDE SEQUENCE [LARGE SCALE GENOMIC DNA]</scope>
    <source>
        <strain evidence="1 2">WL0086</strain>
    </source>
</reference>
<keyword evidence="2" id="KW-1185">Reference proteome</keyword>
<organism evidence="1 2">
    <name type="scientific">Actomonas aquatica</name>
    <dbReference type="NCBI Taxonomy" id="2866162"/>
    <lineage>
        <taxon>Bacteria</taxon>
        <taxon>Pseudomonadati</taxon>
        <taxon>Verrucomicrobiota</taxon>
        <taxon>Opitutia</taxon>
        <taxon>Opitutales</taxon>
        <taxon>Opitutaceae</taxon>
        <taxon>Actomonas</taxon>
    </lineage>
</organism>
<reference evidence="1 2" key="1">
    <citation type="submission" date="2021-08" db="EMBL/GenBank/DDBJ databases">
        <authorList>
            <person name="Zhang D."/>
            <person name="Zhang A."/>
            <person name="Wang L."/>
        </authorList>
    </citation>
    <scope>NUCLEOTIDE SEQUENCE [LARGE SCALE GENOMIC DNA]</scope>
    <source>
        <strain evidence="1 2">WL0086</strain>
    </source>
</reference>
<sequence length="64" mass="7458">MMILSKNNPRTKFNRWIQENPVVPFQLDAPKRPAVFHNRNRVKALTEESVADIYVLNRPTRPAA</sequence>
<proteinExistence type="predicted"/>
<gene>
    <name evidence="1" type="ORF">K1X11_002140</name>
</gene>
<dbReference type="EMBL" id="CP139781">
    <property type="protein sequence ID" value="WRQ88190.1"/>
    <property type="molecule type" value="Genomic_DNA"/>
</dbReference>
<dbReference type="RefSeq" id="WP_221028780.1">
    <property type="nucleotide sequence ID" value="NZ_CP139781.1"/>
</dbReference>
<name>A0ABZ1C9Y5_9BACT</name>
<dbReference type="Proteomes" id="UP000738431">
    <property type="component" value="Chromosome"/>
</dbReference>
<accession>A0ABZ1C9Y5</accession>